<dbReference type="GO" id="GO:0005657">
    <property type="term" value="C:replication fork"/>
    <property type="evidence" value="ECO:0007669"/>
    <property type="project" value="InterPro"/>
</dbReference>
<protein>
    <recommendedName>
        <fullName evidence="1">RecA family profile 1 domain-containing protein</fullName>
    </recommendedName>
</protein>
<dbReference type="GO" id="GO:0000400">
    <property type="term" value="F:four-way junction DNA binding"/>
    <property type="evidence" value="ECO:0007669"/>
    <property type="project" value="TreeGrafter"/>
</dbReference>
<organism evidence="2 3">
    <name type="scientific">Aldrovandia affinis</name>
    <dbReference type="NCBI Taxonomy" id="143900"/>
    <lineage>
        <taxon>Eukaryota</taxon>
        <taxon>Metazoa</taxon>
        <taxon>Chordata</taxon>
        <taxon>Craniata</taxon>
        <taxon>Vertebrata</taxon>
        <taxon>Euteleostomi</taxon>
        <taxon>Actinopterygii</taxon>
        <taxon>Neopterygii</taxon>
        <taxon>Teleostei</taxon>
        <taxon>Notacanthiformes</taxon>
        <taxon>Halosauridae</taxon>
        <taxon>Aldrovandia</taxon>
    </lineage>
</organism>
<comment type="caution">
    <text evidence="2">The sequence shown here is derived from an EMBL/GenBank/DDBJ whole genome shotgun (WGS) entry which is preliminary data.</text>
</comment>
<dbReference type="PROSITE" id="PS50162">
    <property type="entry name" value="RECA_2"/>
    <property type="match status" value="1"/>
</dbReference>
<evidence type="ECO:0000313" key="2">
    <source>
        <dbReference type="EMBL" id="KAJ8385075.1"/>
    </source>
</evidence>
<dbReference type="GO" id="GO:0042148">
    <property type="term" value="P:DNA strand invasion"/>
    <property type="evidence" value="ECO:0007669"/>
    <property type="project" value="TreeGrafter"/>
</dbReference>
<dbReference type="InterPro" id="IPR030547">
    <property type="entry name" value="XRCC2"/>
</dbReference>
<dbReference type="AlphaFoldDB" id="A0AAD7RJ56"/>
<sequence length="293" mass="32312">MSHGHSRAAESGSQVRNPLKRKLLARLEGKRSLENIEPRIFPEDGGPVKGDVVELHGGEGTGKTEALYHLVARCILPEASGGLEVEVVFVDTDYHLDALRLVSVLERRLPAGADQTVKASLARLYVIHCSSAVQLLLTLHYLEGLFCSRPSLSALILDSVSAFYWVDRANGGDSLALQESNLRKCTKILERLLRDFGIVVFATTHAIMRNYASKVDDNDSSSSHRRWSSAHTDLSKAYLCRAWQGVVTHRVYFSKGDAAEGGRQVFSVMSSCSRTKTTRRCSFHVTDGGVHFL</sequence>
<accession>A0AAD7RJ56</accession>
<reference evidence="2" key="1">
    <citation type="journal article" date="2023" name="Science">
        <title>Genome structures resolve the early diversification of teleost fishes.</title>
        <authorList>
            <person name="Parey E."/>
            <person name="Louis A."/>
            <person name="Montfort J."/>
            <person name="Bouchez O."/>
            <person name="Roques C."/>
            <person name="Iampietro C."/>
            <person name="Lluch J."/>
            <person name="Castinel A."/>
            <person name="Donnadieu C."/>
            <person name="Desvignes T."/>
            <person name="Floi Bucao C."/>
            <person name="Jouanno E."/>
            <person name="Wen M."/>
            <person name="Mejri S."/>
            <person name="Dirks R."/>
            <person name="Jansen H."/>
            <person name="Henkel C."/>
            <person name="Chen W.J."/>
            <person name="Zahm M."/>
            <person name="Cabau C."/>
            <person name="Klopp C."/>
            <person name="Thompson A.W."/>
            <person name="Robinson-Rechavi M."/>
            <person name="Braasch I."/>
            <person name="Lecointre G."/>
            <person name="Bobe J."/>
            <person name="Postlethwait J.H."/>
            <person name="Berthelot C."/>
            <person name="Roest Crollius H."/>
            <person name="Guiguen Y."/>
        </authorList>
    </citation>
    <scope>NUCLEOTIDE SEQUENCE</scope>
    <source>
        <strain evidence="2">NC1722</strain>
    </source>
</reference>
<dbReference type="EMBL" id="JAINUG010000259">
    <property type="protein sequence ID" value="KAJ8385075.1"/>
    <property type="molecule type" value="Genomic_DNA"/>
</dbReference>
<dbReference type="InterPro" id="IPR027417">
    <property type="entry name" value="P-loop_NTPase"/>
</dbReference>
<dbReference type="PANTHER" id="PTHR46644:SF2">
    <property type="entry name" value="DNA REPAIR PROTEIN XRCC2"/>
    <property type="match status" value="1"/>
</dbReference>
<dbReference type="SUPFAM" id="SSF52540">
    <property type="entry name" value="P-loop containing nucleoside triphosphate hydrolases"/>
    <property type="match status" value="1"/>
</dbReference>
<dbReference type="CDD" id="cd19490">
    <property type="entry name" value="XRCC2"/>
    <property type="match status" value="1"/>
</dbReference>
<dbReference type="Gene3D" id="3.40.50.300">
    <property type="entry name" value="P-loop containing nucleotide triphosphate hydrolases"/>
    <property type="match status" value="1"/>
</dbReference>
<dbReference type="GO" id="GO:0005813">
    <property type="term" value="C:centrosome"/>
    <property type="evidence" value="ECO:0007669"/>
    <property type="project" value="TreeGrafter"/>
</dbReference>
<dbReference type="Pfam" id="PF08423">
    <property type="entry name" value="Rad51"/>
    <property type="match status" value="1"/>
</dbReference>
<keyword evidence="3" id="KW-1185">Reference proteome</keyword>
<dbReference type="Proteomes" id="UP001221898">
    <property type="component" value="Unassembled WGS sequence"/>
</dbReference>
<dbReference type="GO" id="GO:0140664">
    <property type="term" value="F:ATP-dependent DNA damage sensor activity"/>
    <property type="evidence" value="ECO:0007669"/>
    <property type="project" value="InterPro"/>
</dbReference>
<name>A0AAD7RJ56_9TELE</name>
<proteinExistence type="predicted"/>
<dbReference type="GO" id="GO:0033063">
    <property type="term" value="C:Rad51B-Rad51C-Rad51D-XRCC2 complex"/>
    <property type="evidence" value="ECO:0007669"/>
    <property type="project" value="InterPro"/>
</dbReference>
<dbReference type="PANTHER" id="PTHR46644">
    <property type="entry name" value="DNA REPAIR PROTEIN XRCC2"/>
    <property type="match status" value="1"/>
</dbReference>
<dbReference type="InterPro" id="IPR013632">
    <property type="entry name" value="Rad51_C"/>
</dbReference>
<evidence type="ECO:0000259" key="1">
    <source>
        <dbReference type="PROSITE" id="PS50162"/>
    </source>
</evidence>
<feature type="domain" description="RecA family profile 1" evidence="1">
    <location>
        <begin position="25"/>
        <end position="206"/>
    </location>
</feature>
<dbReference type="GO" id="GO:0000724">
    <property type="term" value="P:double-strand break repair via homologous recombination"/>
    <property type="evidence" value="ECO:0007669"/>
    <property type="project" value="InterPro"/>
</dbReference>
<gene>
    <name evidence="2" type="ORF">AAFF_G00192960</name>
</gene>
<evidence type="ECO:0000313" key="3">
    <source>
        <dbReference type="Proteomes" id="UP001221898"/>
    </source>
</evidence>
<dbReference type="InterPro" id="IPR020588">
    <property type="entry name" value="RecA_ATP-bd"/>
</dbReference>
<dbReference type="GO" id="GO:0005524">
    <property type="term" value="F:ATP binding"/>
    <property type="evidence" value="ECO:0007669"/>
    <property type="project" value="InterPro"/>
</dbReference>